<dbReference type="InParanoid" id="A0A7N5J8X0"/>
<accession>A0A7N5J8X0</accession>
<dbReference type="Proteomes" id="UP000008912">
    <property type="component" value="Unassembled WGS sequence"/>
</dbReference>
<dbReference type="GO" id="GO:0004252">
    <property type="term" value="F:serine-type endopeptidase activity"/>
    <property type="evidence" value="ECO:0007669"/>
    <property type="project" value="InterPro"/>
</dbReference>
<evidence type="ECO:0000313" key="9">
    <source>
        <dbReference type="Ensembl" id="ENSAMEP00000021757.1"/>
    </source>
</evidence>
<dbReference type="PROSITE" id="PS00134">
    <property type="entry name" value="TRYPSIN_HIS"/>
    <property type="match status" value="1"/>
</dbReference>
<dbReference type="GO" id="GO:0009617">
    <property type="term" value="P:response to bacterium"/>
    <property type="evidence" value="ECO:0007669"/>
    <property type="project" value="TreeGrafter"/>
</dbReference>
<dbReference type="GO" id="GO:0045087">
    <property type="term" value="P:innate immune response"/>
    <property type="evidence" value="ECO:0007669"/>
    <property type="project" value="UniProtKB-KW"/>
</dbReference>
<keyword evidence="10" id="KW-1185">Reference proteome</keyword>
<dbReference type="InterPro" id="IPR043504">
    <property type="entry name" value="Peptidase_S1_PA_chymotrypsin"/>
</dbReference>
<dbReference type="PANTHER" id="PTHR46393:SF1">
    <property type="entry name" value="COMPLEMENT FACTOR B"/>
    <property type="match status" value="1"/>
</dbReference>
<feature type="domain" description="VWFA" evidence="7">
    <location>
        <begin position="1"/>
        <end position="102"/>
    </location>
</feature>
<protein>
    <recommendedName>
        <fullName evidence="11">Complement factor B</fullName>
    </recommendedName>
</protein>
<proteinExistence type="predicted"/>
<dbReference type="GO" id="GO:0070062">
    <property type="term" value="C:extracellular exosome"/>
    <property type="evidence" value="ECO:0007669"/>
    <property type="project" value="TreeGrafter"/>
</dbReference>
<dbReference type="InterPro" id="IPR036465">
    <property type="entry name" value="vWFA_dom_sf"/>
</dbReference>
<dbReference type="InterPro" id="IPR018114">
    <property type="entry name" value="TRYPSIN_HIS"/>
</dbReference>
<reference evidence="9" key="2">
    <citation type="submission" date="2025-08" db="UniProtKB">
        <authorList>
            <consortium name="Ensembl"/>
        </authorList>
    </citation>
    <scope>IDENTIFICATION</scope>
</reference>
<evidence type="ECO:0000256" key="2">
    <source>
        <dbReference type="ARBA" id="ARBA00022659"/>
    </source>
</evidence>
<evidence type="ECO:0000256" key="4">
    <source>
        <dbReference type="ARBA" id="ARBA00022859"/>
    </source>
</evidence>
<feature type="domain" description="Peptidase S1" evidence="8">
    <location>
        <begin position="102"/>
        <end position="379"/>
    </location>
</feature>
<dbReference type="InterPro" id="IPR001314">
    <property type="entry name" value="Peptidase_S1A"/>
</dbReference>
<dbReference type="Gene3D" id="3.40.50.410">
    <property type="entry name" value="von Willebrand factor, type A domain"/>
    <property type="match status" value="1"/>
</dbReference>
<dbReference type="SUPFAM" id="SSF53300">
    <property type="entry name" value="vWA-like"/>
    <property type="match status" value="1"/>
</dbReference>
<organism evidence="9 10">
    <name type="scientific">Ailuropoda melanoleuca</name>
    <name type="common">Giant panda</name>
    <dbReference type="NCBI Taxonomy" id="9646"/>
    <lineage>
        <taxon>Eukaryota</taxon>
        <taxon>Metazoa</taxon>
        <taxon>Chordata</taxon>
        <taxon>Craniata</taxon>
        <taxon>Vertebrata</taxon>
        <taxon>Euteleostomi</taxon>
        <taxon>Mammalia</taxon>
        <taxon>Eutheria</taxon>
        <taxon>Laurasiatheria</taxon>
        <taxon>Carnivora</taxon>
        <taxon>Caniformia</taxon>
        <taxon>Ursidae</taxon>
        <taxon>Ailuropoda</taxon>
    </lineage>
</organism>
<dbReference type="SUPFAM" id="SSF50494">
    <property type="entry name" value="Trypsin-like serine proteases"/>
    <property type="match status" value="1"/>
</dbReference>
<dbReference type="GO" id="GO:0006508">
    <property type="term" value="P:proteolysis"/>
    <property type="evidence" value="ECO:0007669"/>
    <property type="project" value="InterPro"/>
</dbReference>
<keyword evidence="2" id="KW-0768">Sushi</keyword>
<name>A0A7N5J8X0_AILME</name>
<evidence type="ECO:0000259" key="7">
    <source>
        <dbReference type="PROSITE" id="PS50234"/>
    </source>
</evidence>
<dbReference type="PROSITE" id="PS50234">
    <property type="entry name" value="VWFA"/>
    <property type="match status" value="1"/>
</dbReference>
<evidence type="ECO:0000256" key="5">
    <source>
        <dbReference type="ARBA" id="ARBA00023157"/>
    </source>
</evidence>
<dbReference type="SMART" id="SM00020">
    <property type="entry name" value="Tryp_SPc"/>
    <property type="match status" value="1"/>
</dbReference>
<dbReference type="PROSITE" id="PS50240">
    <property type="entry name" value="TRYPSIN_DOM"/>
    <property type="match status" value="1"/>
</dbReference>
<dbReference type="Pfam" id="PF00092">
    <property type="entry name" value="VWA"/>
    <property type="match status" value="1"/>
</dbReference>
<dbReference type="Ensembl" id="ENSAMET00000046929.1">
    <property type="protein sequence ID" value="ENSAMEP00000021757.1"/>
    <property type="gene ID" value="ENSAMEG00000026752.1"/>
</dbReference>
<reference evidence="9" key="3">
    <citation type="submission" date="2025-09" db="UniProtKB">
        <authorList>
            <consortium name="Ensembl"/>
        </authorList>
    </citation>
    <scope>IDENTIFICATION</scope>
</reference>
<evidence type="ECO:0000256" key="1">
    <source>
        <dbReference type="ARBA" id="ARBA00022588"/>
    </source>
</evidence>
<keyword evidence="3" id="KW-0677">Repeat</keyword>
<dbReference type="InterPro" id="IPR001254">
    <property type="entry name" value="Trypsin_dom"/>
</dbReference>
<evidence type="ECO:0000313" key="10">
    <source>
        <dbReference type="Proteomes" id="UP000008912"/>
    </source>
</evidence>
<dbReference type="InterPro" id="IPR002035">
    <property type="entry name" value="VWF_A"/>
</dbReference>
<dbReference type="Gene3D" id="2.40.10.10">
    <property type="entry name" value="Trypsin-like serine proteases"/>
    <property type="match status" value="2"/>
</dbReference>
<dbReference type="Pfam" id="PF00089">
    <property type="entry name" value="Trypsin"/>
    <property type="match status" value="1"/>
</dbReference>
<dbReference type="GO" id="GO:0006956">
    <property type="term" value="P:complement activation"/>
    <property type="evidence" value="ECO:0007669"/>
    <property type="project" value="TreeGrafter"/>
</dbReference>
<dbReference type="GeneTree" id="ENSGT00940000158605"/>
<dbReference type="PRINTS" id="PR00722">
    <property type="entry name" value="CHYMOTRYPSIN"/>
</dbReference>
<evidence type="ECO:0008006" key="11">
    <source>
        <dbReference type="Google" id="ProtNLM"/>
    </source>
</evidence>
<keyword evidence="1" id="KW-0399">Innate immunity</keyword>
<evidence type="ECO:0000256" key="3">
    <source>
        <dbReference type="ARBA" id="ARBA00022737"/>
    </source>
</evidence>
<keyword evidence="5" id="KW-1015">Disulfide bond</keyword>
<keyword evidence="6" id="KW-0325">Glycoprotein</keyword>
<reference evidence="9 10" key="1">
    <citation type="journal article" date="2010" name="Nature">
        <title>The sequence and de novo assembly of the giant panda genome.</title>
        <authorList>
            <person name="Li R."/>
            <person name="Fan W."/>
            <person name="Tian G."/>
            <person name="Zhu H."/>
            <person name="He L."/>
            <person name="Cai J."/>
            <person name="Huang Q."/>
            <person name="Cai Q."/>
            <person name="Li B."/>
            <person name="Bai Y."/>
            <person name="Zhang Z."/>
            <person name="Zhang Y."/>
            <person name="Wang W."/>
            <person name="Li J."/>
            <person name="Wei F."/>
            <person name="Li H."/>
            <person name="Jian M."/>
            <person name="Li J."/>
            <person name="Zhang Z."/>
            <person name="Nielsen R."/>
            <person name="Li D."/>
            <person name="Gu W."/>
            <person name="Yang Z."/>
            <person name="Xuan Z."/>
            <person name="Ryder O.A."/>
            <person name="Leung F.C."/>
            <person name="Zhou Y."/>
            <person name="Cao J."/>
            <person name="Sun X."/>
            <person name="Fu Y."/>
            <person name="Fang X."/>
            <person name="Guo X."/>
            <person name="Wang B."/>
            <person name="Hou R."/>
            <person name="Shen F."/>
            <person name="Mu B."/>
            <person name="Ni P."/>
            <person name="Lin R."/>
            <person name="Qian W."/>
            <person name="Wang G."/>
            <person name="Yu C."/>
            <person name="Nie W."/>
            <person name="Wang J."/>
            <person name="Wu Z."/>
            <person name="Liang H."/>
            <person name="Min J."/>
            <person name="Wu Q."/>
            <person name="Cheng S."/>
            <person name="Ruan J."/>
            <person name="Wang M."/>
            <person name="Shi Z."/>
            <person name="Wen M."/>
            <person name="Liu B."/>
            <person name="Ren X."/>
            <person name="Zheng H."/>
            <person name="Dong D."/>
            <person name="Cook K."/>
            <person name="Shan G."/>
            <person name="Zhang H."/>
            <person name="Kosiol C."/>
            <person name="Xie X."/>
            <person name="Lu Z."/>
            <person name="Zheng H."/>
            <person name="Li Y."/>
            <person name="Steiner C.C."/>
            <person name="Lam T.T."/>
            <person name="Lin S."/>
            <person name="Zhang Q."/>
            <person name="Li G."/>
            <person name="Tian J."/>
            <person name="Gong T."/>
            <person name="Liu H."/>
            <person name="Zhang D."/>
            <person name="Fang L."/>
            <person name="Ye C."/>
            <person name="Zhang J."/>
            <person name="Hu W."/>
            <person name="Xu A."/>
            <person name="Ren Y."/>
            <person name="Zhang G."/>
            <person name="Bruford M.W."/>
            <person name="Li Q."/>
            <person name="Ma L."/>
            <person name="Guo Y."/>
            <person name="An N."/>
            <person name="Hu Y."/>
            <person name="Zheng Y."/>
            <person name="Shi Y."/>
            <person name="Li Z."/>
            <person name="Liu Q."/>
            <person name="Chen Y."/>
            <person name="Zhao J."/>
            <person name="Qu N."/>
            <person name="Zhao S."/>
            <person name="Tian F."/>
            <person name="Wang X."/>
            <person name="Wang H."/>
            <person name="Xu L."/>
            <person name="Liu X."/>
            <person name="Vinar T."/>
            <person name="Wang Y."/>
            <person name="Lam T.W."/>
            <person name="Yiu S.M."/>
            <person name="Liu S."/>
            <person name="Zhang H."/>
            <person name="Li D."/>
            <person name="Huang Y."/>
            <person name="Wang X."/>
            <person name="Yang G."/>
            <person name="Jiang Z."/>
            <person name="Wang J."/>
            <person name="Qin N."/>
            <person name="Li L."/>
            <person name="Li J."/>
            <person name="Bolund L."/>
            <person name="Kristiansen K."/>
            <person name="Wong G.K."/>
            <person name="Olson M."/>
            <person name="Zhang X."/>
            <person name="Li S."/>
            <person name="Yang H."/>
            <person name="Wang J."/>
            <person name="Wang J."/>
        </authorList>
    </citation>
    <scope>NUCLEOTIDE SEQUENCE [LARGE SCALE GENOMIC DNA]</scope>
</reference>
<dbReference type="PANTHER" id="PTHR46393">
    <property type="entry name" value="SUSHI DOMAIN-CONTAINING PROTEIN"/>
    <property type="match status" value="1"/>
</dbReference>
<evidence type="ECO:0000256" key="6">
    <source>
        <dbReference type="ARBA" id="ARBA00023180"/>
    </source>
</evidence>
<sequence length="379" mass="42248">AEGLNPTPVTSTTKHVIILLTDGKYNMGGCPAAVIEKIKEFLKIGKSPQNPRDNYLDIFIFGSGNIINIETINELASHKPNERHSFLFKDLDDAQEAFQESIGDGEFLPTCGFSPGQEAPDDYHKFPWFTGVNVNDPAQTKCKGVIVSERYVLTAAHCFTRINRAEDIVVMLGTTQNAVAEFRRHPEYDKQKLQSKGIQDFYDYDAALVKLAAKNLPPFARPICLPCTAETTRALRKPHPQTTCKDHEEELLYDGNIPSFYITNCEYNTTSLRVWIKNGGKKIACHSDAKKATLYEKITNVSEVVTDRFLCTGGTDPEVDPNICEYDAGGPLLTQRRQRSIQLGVVSWSVVDACRGGSSLLCNGDSRKEEEPLPYARDF</sequence>
<evidence type="ECO:0000259" key="8">
    <source>
        <dbReference type="PROSITE" id="PS50240"/>
    </source>
</evidence>
<dbReference type="AlphaFoldDB" id="A0A7N5J8X0"/>
<keyword evidence="4" id="KW-0391">Immunity</keyword>
<dbReference type="InterPro" id="IPR009003">
    <property type="entry name" value="Peptidase_S1_PA"/>
</dbReference>